<keyword evidence="5 8" id="KW-0812">Transmembrane</keyword>
<evidence type="ECO:0000313" key="9">
    <source>
        <dbReference type="EMBL" id="MEJ8845858.1"/>
    </source>
</evidence>
<sequence>MSIWMAWTATTVVFLLAGMVKGVIGLGLPTVSMALLALWMTPAQAAALLIVPSLVTNAWQAGPRSTLAAMLRRLGGMQVGIVVGTLGGAFVFGAPAGAWATAVLGLALVGYAAWGLAGWRVQVPARHEAWGGPVAGALTGLLTALTGVFVLPAVPYLQGLGMERDELVQAMGISFTTSTLALALGLATSGGYAGAALAGSLPMLLPALLGMVAGTALRQRLPVATFRRCFFAGLALLGVYMAGRQLIA</sequence>
<keyword evidence="3" id="KW-0813">Transport</keyword>
<gene>
    <name evidence="9" type="ORF">WKW82_04335</name>
</gene>
<protein>
    <recommendedName>
        <fullName evidence="8">Probable membrane transporter protein</fullName>
    </recommendedName>
</protein>
<comment type="caution">
    <text evidence="9">The sequence shown here is derived from an EMBL/GenBank/DDBJ whole genome shotgun (WGS) entry which is preliminary data.</text>
</comment>
<keyword evidence="4 8" id="KW-1003">Cell membrane</keyword>
<evidence type="ECO:0000256" key="8">
    <source>
        <dbReference type="RuleBase" id="RU363041"/>
    </source>
</evidence>
<feature type="transmembrane region" description="Helical" evidence="8">
    <location>
        <begin position="35"/>
        <end position="60"/>
    </location>
</feature>
<evidence type="ECO:0000313" key="10">
    <source>
        <dbReference type="Proteomes" id="UP001385892"/>
    </source>
</evidence>
<dbReference type="InterPro" id="IPR052017">
    <property type="entry name" value="TSUP"/>
</dbReference>
<feature type="transmembrane region" description="Helical" evidence="8">
    <location>
        <begin position="134"/>
        <end position="155"/>
    </location>
</feature>
<proteinExistence type="inferred from homology"/>
<dbReference type="EMBL" id="JBBKZT010000002">
    <property type="protein sequence ID" value="MEJ8845858.1"/>
    <property type="molecule type" value="Genomic_DNA"/>
</dbReference>
<evidence type="ECO:0000256" key="5">
    <source>
        <dbReference type="ARBA" id="ARBA00022692"/>
    </source>
</evidence>
<dbReference type="Proteomes" id="UP001385892">
    <property type="component" value="Unassembled WGS sequence"/>
</dbReference>
<keyword evidence="7 8" id="KW-0472">Membrane</keyword>
<comment type="subcellular location">
    <subcellularLocation>
        <location evidence="1 8">Cell membrane</location>
        <topology evidence="1 8">Multi-pass membrane protein</topology>
    </subcellularLocation>
</comment>
<comment type="similarity">
    <text evidence="2 8">Belongs to the 4-toluene sulfonate uptake permease (TSUP) (TC 2.A.102) family.</text>
</comment>
<evidence type="ECO:0000256" key="3">
    <source>
        <dbReference type="ARBA" id="ARBA00022448"/>
    </source>
</evidence>
<feature type="transmembrane region" description="Helical" evidence="8">
    <location>
        <begin position="192"/>
        <end position="217"/>
    </location>
</feature>
<keyword evidence="10" id="KW-1185">Reference proteome</keyword>
<name>A0ABU8WGH1_9BURK</name>
<evidence type="ECO:0000256" key="1">
    <source>
        <dbReference type="ARBA" id="ARBA00004651"/>
    </source>
</evidence>
<dbReference type="Pfam" id="PF01925">
    <property type="entry name" value="TauE"/>
    <property type="match status" value="1"/>
</dbReference>
<feature type="transmembrane region" description="Helical" evidence="8">
    <location>
        <begin position="229"/>
        <end position="247"/>
    </location>
</feature>
<evidence type="ECO:0000256" key="2">
    <source>
        <dbReference type="ARBA" id="ARBA00009142"/>
    </source>
</evidence>
<accession>A0ABU8WGH1</accession>
<dbReference type="PANTHER" id="PTHR30269:SF32">
    <property type="entry name" value="MEMBRANE TRANSPORTER PROTEIN-RELATED"/>
    <property type="match status" value="1"/>
</dbReference>
<reference evidence="9 10" key="1">
    <citation type="submission" date="2024-03" db="EMBL/GenBank/DDBJ databases">
        <title>Novel species of the genus Variovorax.</title>
        <authorList>
            <person name="Liu Q."/>
            <person name="Xin Y.-H."/>
        </authorList>
    </citation>
    <scope>NUCLEOTIDE SEQUENCE [LARGE SCALE GENOMIC DNA]</scope>
    <source>
        <strain evidence="9 10">KACC 18900</strain>
    </source>
</reference>
<dbReference type="PANTHER" id="PTHR30269">
    <property type="entry name" value="TRANSMEMBRANE PROTEIN YFCA"/>
    <property type="match status" value="1"/>
</dbReference>
<organism evidence="9 10">
    <name type="scientific">Variovorax rhizosphaerae</name>
    <dbReference type="NCBI Taxonomy" id="1836200"/>
    <lineage>
        <taxon>Bacteria</taxon>
        <taxon>Pseudomonadati</taxon>
        <taxon>Pseudomonadota</taxon>
        <taxon>Betaproteobacteria</taxon>
        <taxon>Burkholderiales</taxon>
        <taxon>Comamonadaceae</taxon>
        <taxon>Variovorax</taxon>
    </lineage>
</organism>
<feature type="transmembrane region" description="Helical" evidence="8">
    <location>
        <begin position="81"/>
        <end position="114"/>
    </location>
</feature>
<dbReference type="InterPro" id="IPR002781">
    <property type="entry name" value="TM_pro_TauE-like"/>
</dbReference>
<evidence type="ECO:0000256" key="4">
    <source>
        <dbReference type="ARBA" id="ARBA00022475"/>
    </source>
</evidence>
<keyword evidence="6 8" id="KW-1133">Transmembrane helix</keyword>
<evidence type="ECO:0000256" key="6">
    <source>
        <dbReference type="ARBA" id="ARBA00022989"/>
    </source>
</evidence>
<evidence type="ECO:0000256" key="7">
    <source>
        <dbReference type="ARBA" id="ARBA00023136"/>
    </source>
</evidence>